<dbReference type="SMART" id="SM01381">
    <property type="entry name" value="7TM_GPCR_Srsx"/>
    <property type="match status" value="1"/>
</dbReference>
<feature type="transmembrane region" description="Helical" evidence="17">
    <location>
        <begin position="410"/>
        <end position="433"/>
    </location>
</feature>
<keyword evidence="13 15" id="KW-0807">Transducer</keyword>
<dbReference type="Proteomes" id="UP000494165">
    <property type="component" value="Unassembled WGS sequence"/>
</dbReference>
<feature type="transmembrane region" description="Helical" evidence="17">
    <location>
        <begin position="210"/>
        <end position="236"/>
    </location>
</feature>
<feature type="region of interest" description="Disordered" evidence="16">
    <location>
        <begin position="353"/>
        <end position="372"/>
    </location>
</feature>
<comment type="subcellular location">
    <subcellularLocation>
        <location evidence="1">Cell membrane</location>
        <topology evidence="1">Multi-pass membrane protein</topology>
    </subcellularLocation>
</comment>
<evidence type="ECO:0000256" key="12">
    <source>
        <dbReference type="ARBA" id="ARBA00023180"/>
    </source>
</evidence>
<evidence type="ECO:0000256" key="9">
    <source>
        <dbReference type="ARBA" id="ARBA00023136"/>
    </source>
</evidence>
<feature type="transmembrane region" description="Helical" evidence="17">
    <location>
        <begin position="445"/>
        <end position="464"/>
    </location>
</feature>
<feature type="transmembrane region" description="Helical" evidence="17">
    <location>
        <begin position="57"/>
        <end position="77"/>
    </location>
</feature>
<dbReference type="GO" id="GO:0071880">
    <property type="term" value="P:adenylate cyclase-activating adrenergic receptor signaling pathway"/>
    <property type="evidence" value="ECO:0007669"/>
    <property type="project" value="TreeGrafter"/>
</dbReference>
<organism evidence="19 20">
    <name type="scientific">Cloeon dipterum</name>
    <dbReference type="NCBI Taxonomy" id="197152"/>
    <lineage>
        <taxon>Eukaryota</taxon>
        <taxon>Metazoa</taxon>
        <taxon>Ecdysozoa</taxon>
        <taxon>Arthropoda</taxon>
        <taxon>Hexapoda</taxon>
        <taxon>Insecta</taxon>
        <taxon>Pterygota</taxon>
        <taxon>Palaeoptera</taxon>
        <taxon>Ephemeroptera</taxon>
        <taxon>Pisciforma</taxon>
        <taxon>Baetidae</taxon>
        <taxon>Cloeon</taxon>
    </lineage>
</organism>
<proteinExistence type="inferred from homology"/>
<evidence type="ECO:0000256" key="10">
    <source>
        <dbReference type="ARBA" id="ARBA00023157"/>
    </source>
</evidence>
<keyword evidence="20" id="KW-1185">Reference proteome</keyword>
<dbReference type="GO" id="GO:0004969">
    <property type="term" value="F:histamine receptor activity"/>
    <property type="evidence" value="ECO:0007669"/>
    <property type="project" value="InterPro"/>
</dbReference>
<keyword evidence="9 17" id="KW-0472">Membrane</keyword>
<dbReference type="SUPFAM" id="SSF81321">
    <property type="entry name" value="Family A G protein-coupled receptor-like"/>
    <property type="match status" value="1"/>
</dbReference>
<dbReference type="Pfam" id="PF00001">
    <property type="entry name" value="7tm_1"/>
    <property type="match status" value="1"/>
</dbReference>
<evidence type="ECO:0000256" key="1">
    <source>
        <dbReference type="ARBA" id="ARBA00004651"/>
    </source>
</evidence>
<feature type="transmembrane region" description="Helical" evidence="17">
    <location>
        <begin position="169"/>
        <end position="190"/>
    </location>
</feature>
<feature type="domain" description="G-protein coupled receptors family 1 profile" evidence="18">
    <location>
        <begin position="69"/>
        <end position="461"/>
    </location>
</feature>
<keyword evidence="12" id="KW-0325">Glycoprotein</keyword>
<dbReference type="EMBL" id="CADEPI010000235">
    <property type="protein sequence ID" value="CAB3381495.1"/>
    <property type="molecule type" value="Genomic_DNA"/>
</dbReference>
<dbReference type="PRINTS" id="PR00530">
    <property type="entry name" value="HISTAMINEH1R"/>
</dbReference>
<evidence type="ECO:0000256" key="2">
    <source>
        <dbReference type="ARBA" id="ARBA00010663"/>
    </source>
</evidence>
<evidence type="ECO:0000256" key="4">
    <source>
        <dbReference type="ARBA" id="ARBA00022475"/>
    </source>
</evidence>
<evidence type="ECO:0000256" key="15">
    <source>
        <dbReference type="RuleBase" id="RU000688"/>
    </source>
</evidence>
<evidence type="ECO:0000256" key="17">
    <source>
        <dbReference type="SAM" id="Phobius"/>
    </source>
</evidence>
<reference evidence="19 20" key="1">
    <citation type="submission" date="2020-04" db="EMBL/GenBank/DDBJ databases">
        <authorList>
            <person name="Alioto T."/>
            <person name="Alioto T."/>
            <person name="Gomez Garrido J."/>
        </authorList>
    </citation>
    <scope>NUCLEOTIDE SEQUENCE [LARGE SCALE GENOMIC DNA]</scope>
</reference>
<comment type="function">
    <text evidence="14">G-protein-coupled receptor for histamine, a biogenic amine that functions as an immune modulator and a neurotransmitter. Through the H1 receptor, histamine mediates the contraction of smooth muscles and increases capillary permeability due to contraction of terminal venules. Also mediates neurotransmission in the central nervous system and thereby regulates circadian rhythms, emotional and locomotor activities as well as cognitive functions.</text>
</comment>
<dbReference type="PROSITE" id="PS50262">
    <property type="entry name" value="G_PROTEIN_RECEP_F1_2"/>
    <property type="match status" value="1"/>
</dbReference>
<dbReference type="PRINTS" id="PR00237">
    <property type="entry name" value="GPCRRHODOPSN"/>
</dbReference>
<accession>A0A8S1DLH6</accession>
<dbReference type="PANTHER" id="PTHR24248">
    <property type="entry name" value="ADRENERGIC RECEPTOR-RELATED G-PROTEIN COUPLED RECEPTOR"/>
    <property type="match status" value="1"/>
</dbReference>
<gene>
    <name evidence="19" type="ORF">CLODIP_2_CD15006</name>
</gene>
<keyword evidence="11 15" id="KW-0675">Receptor</keyword>
<keyword evidence="6 15" id="KW-0812">Transmembrane</keyword>
<dbReference type="InterPro" id="IPR000921">
    <property type="entry name" value="Histamine_H1_rcpt"/>
</dbReference>
<feature type="transmembrane region" description="Helical" evidence="17">
    <location>
        <begin position="127"/>
        <end position="148"/>
    </location>
</feature>
<keyword evidence="7 17" id="KW-1133">Transmembrane helix</keyword>
<comment type="caution">
    <text evidence="19">The sequence shown here is derived from an EMBL/GenBank/DDBJ whole genome shotgun (WGS) entry which is preliminary data.</text>
</comment>
<keyword evidence="4" id="KW-1003">Cell membrane</keyword>
<dbReference type="GO" id="GO:0005886">
    <property type="term" value="C:plasma membrane"/>
    <property type="evidence" value="ECO:0007669"/>
    <property type="project" value="UniProtKB-SubCell"/>
</dbReference>
<name>A0A8S1DLH6_9INSE</name>
<dbReference type="PROSITE" id="PS00237">
    <property type="entry name" value="G_PROTEIN_RECEP_F1_1"/>
    <property type="match status" value="1"/>
</dbReference>
<feature type="region of interest" description="Disordered" evidence="16">
    <location>
        <begin position="260"/>
        <end position="279"/>
    </location>
</feature>
<dbReference type="OrthoDB" id="10071887at2759"/>
<protein>
    <recommendedName>
        <fullName evidence="3">Histamine H1 receptor</fullName>
    </recommendedName>
</protein>
<feature type="transmembrane region" description="Helical" evidence="17">
    <location>
        <begin position="89"/>
        <end position="115"/>
    </location>
</feature>
<evidence type="ECO:0000256" key="6">
    <source>
        <dbReference type="ARBA" id="ARBA00022692"/>
    </source>
</evidence>
<evidence type="ECO:0000256" key="7">
    <source>
        <dbReference type="ARBA" id="ARBA00022989"/>
    </source>
</evidence>
<evidence type="ECO:0000313" key="19">
    <source>
        <dbReference type="EMBL" id="CAB3381495.1"/>
    </source>
</evidence>
<evidence type="ECO:0000259" key="18">
    <source>
        <dbReference type="PROSITE" id="PS50262"/>
    </source>
</evidence>
<comment type="similarity">
    <text evidence="2 15">Belongs to the G-protein coupled receptor 1 family.</text>
</comment>
<dbReference type="GO" id="GO:0043410">
    <property type="term" value="P:positive regulation of MAPK cascade"/>
    <property type="evidence" value="ECO:0007669"/>
    <property type="project" value="TreeGrafter"/>
</dbReference>
<dbReference type="InterPro" id="IPR017452">
    <property type="entry name" value="GPCR_Rhodpsn_7TM"/>
</dbReference>
<evidence type="ECO:0000256" key="14">
    <source>
        <dbReference type="ARBA" id="ARBA00045624"/>
    </source>
</evidence>
<evidence type="ECO:0000256" key="13">
    <source>
        <dbReference type="ARBA" id="ARBA00023224"/>
    </source>
</evidence>
<evidence type="ECO:0000256" key="16">
    <source>
        <dbReference type="SAM" id="MobiDB-lite"/>
    </source>
</evidence>
<dbReference type="GO" id="GO:0043114">
    <property type="term" value="P:regulation of vascular permeability"/>
    <property type="evidence" value="ECO:0007669"/>
    <property type="project" value="InterPro"/>
</dbReference>
<evidence type="ECO:0000256" key="8">
    <source>
        <dbReference type="ARBA" id="ARBA00023040"/>
    </source>
</evidence>
<dbReference type="GO" id="GO:0045907">
    <property type="term" value="P:positive regulation of vasoconstriction"/>
    <property type="evidence" value="ECO:0007669"/>
    <property type="project" value="InterPro"/>
</dbReference>
<dbReference type="AlphaFoldDB" id="A0A8S1DLH6"/>
<keyword evidence="8 15" id="KW-0297">G-protein coupled receptor</keyword>
<keyword evidence="10" id="KW-1015">Disulfide bond</keyword>
<dbReference type="PANTHER" id="PTHR24248:SF204">
    <property type="entry name" value="HISTAMINE H1 RECEPTOR"/>
    <property type="match status" value="1"/>
</dbReference>
<dbReference type="Gene3D" id="1.20.1070.10">
    <property type="entry name" value="Rhodopsin 7-helix transmembrane proteins"/>
    <property type="match status" value="2"/>
</dbReference>
<dbReference type="InterPro" id="IPR000276">
    <property type="entry name" value="GPCR_Rhodpsn"/>
</dbReference>
<evidence type="ECO:0000256" key="5">
    <source>
        <dbReference type="ARBA" id="ARBA00022553"/>
    </source>
</evidence>
<evidence type="ECO:0000313" key="20">
    <source>
        <dbReference type="Proteomes" id="UP000494165"/>
    </source>
</evidence>
<evidence type="ECO:0000256" key="11">
    <source>
        <dbReference type="ARBA" id="ARBA00023170"/>
    </source>
</evidence>
<sequence length="503" mass="55979">MSVQNSTNLHLGDFWLLANASDQMAVNESSLDGNHSNPDGGESDERLELSLAVPMGVAMYLLSLLTVVGNAMVLHAIRTERRLQTVSNMFIMSLAAADLTVGAIVMPISSVYALTGRWVLGLAVCQFWLSADYTASTASIFNLFILSVDRYWSITSPLRYLRKRTKKRALVMIGLVWLISCMWIVPIISWHHVEHSGVRRNPQDVCETEFAGNVVFKVAAAIFNFYFPTVLMVYLYGRIFFEIKKRSRFEIGQCSHGRVGSGDTNGADDSLADDPRHWTSRRASGRRNCELNNGAVALREWRGNGDAASRQQQFRNLTVLSYREEAACETRNDALTHFEGVTVNVEYVGAAGGADARNPAPPPHAHRSVSRRSRLARTHLGISFSANRRGGRGATDAIVLQKEKKAARQLGVIMGAFVLCWLPYFVLFMVVAFCEDCVDPKFHTATIWLGYVNSTLNPILYPLCNANFKRAFKRMLGLRSANNPATLPRKNTFHAAQHLANNM</sequence>
<evidence type="ECO:0000256" key="3">
    <source>
        <dbReference type="ARBA" id="ARBA00015317"/>
    </source>
</evidence>
<keyword evidence="5" id="KW-0597">Phosphoprotein</keyword>
<dbReference type="CDD" id="cd15050">
    <property type="entry name" value="7tmA_Histamine_H1R"/>
    <property type="match status" value="1"/>
</dbReference>